<name>A0ABN4JEX9_9BURK</name>
<sequence>MTLRTSSISPAASAQHDTVIDGERLPVPSALRDKPDGLALLRMLHKLFVTMRTEERNVDQSFRTRHDVIVFERAQTARQEKYNANKKHYRSGMSSAGGGLGAGLFSLVGGAGGAVAGFKGMGDIARIGSDITNGMGTTIKHGIDFKANNESFAGRDNDVLGEFETSLTDETRRTNDRLRQRIEASSADIREKSQAMLSMWGQQVVKMYESIR</sequence>
<feature type="compositionally biased region" description="Polar residues" evidence="1">
    <location>
        <begin position="1"/>
        <end position="16"/>
    </location>
</feature>
<keyword evidence="3" id="KW-1185">Reference proteome</keyword>
<evidence type="ECO:0000256" key="1">
    <source>
        <dbReference type="SAM" id="MobiDB-lite"/>
    </source>
</evidence>
<dbReference type="RefSeq" id="WP_058376447.1">
    <property type="nucleotide sequence ID" value="NZ_CP013480.3"/>
</dbReference>
<protein>
    <submittedName>
        <fullName evidence="2">Uncharacterized protein</fullName>
    </submittedName>
</protein>
<dbReference type="Proteomes" id="UP000060277">
    <property type="component" value="Chromosome"/>
</dbReference>
<dbReference type="EMBL" id="CP013480">
    <property type="protein sequence ID" value="ALS59523.1"/>
    <property type="molecule type" value="Genomic_DNA"/>
</dbReference>
<feature type="region of interest" description="Disordered" evidence="1">
    <location>
        <begin position="1"/>
        <end position="20"/>
    </location>
</feature>
<organism evidence="2 3">
    <name type="scientific">Pandoraea norimbergensis</name>
    <dbReference type="NCBI Taxonomy" id="93219"/>
    <lineage>
        <taxon>Bacteria</taxon>
        <taxon>Pseudomonadati</taxon>
        <taxon>Pseudomonadota</taxon>
        <taxon>Betaproteobacteria</taxon>
        <taxon>Burkholderiales</taxon>
        <taxon>Burkholderiaceae</taxon>
        <taxon>Pandoraea</taxon>
    </lineage>
</organism>
<accession>A0ABN4JEX9</accession>
<evidence type="ECO:0000313" key="3">
    <source>
        <dbReference type="Proteomes" id="UP000060277"/>
    </source>
</evidence>
<reference evidence="3" key="1">
    <citation type="submission" date="2015-12" db="EMBL/GenBank/DDBJ databases">
        <title>Complete genome sequence of Pandoraea norimbergensis DSM 11628.</title>
        <authorList>
            <person name="Ee R."/>
            <person name="Lim Y.-L."/>
            <person name="Yong D."/>
            <person name="Yin W.-F."/>
            <person name="Chan K.-G."/>
        </authorList>
    </citation>
    <scope>NUCLEOTIDE SEQUENCE [LARGE SCALE GENOMIC DNA]</scope>
    <source>
        <strain evidence="3">DSM 11628</strain>
    </source>
</reference>
<proteinExistence type="predicted"/>
<evidence type="ECO:0000313" key="2">
    <source>
        <dbReference type="EMBL" id="ALS59523.1"/>
    </source>
</evidence>
<gene>
    <name evidence="2" type="ORF">AT302_06915</name>
</gene>